<evidence type="ECO:0000313" key="8">
    <source>
        <dbReference type="EMBL" id="SEJ69877.1"/>
    </source>
</evidence>
<keyword evidence="5" id="KW-0663">Pyridoxal phosphate</keyword>
<reference evidence="8 9" key="1">
    <citation type="submission" date="2016-10" db="EMBL/GenBank/DDBJ databases">
        <authorList>
            <person name="de Groot N.N."/>
        </authorList>
    </citation>
    <scope>NUCLEOTIDE SEQUENCE [LARGE SCALE GENOMIC DNA]</scope>
    <source>
        <strain evidence="8 9">DSM 2179</strain>
    </source>
</reference>
<dbReference type="PANTHER" id="PTHR46383">
    <property type="entry name" value="ASPARTATE AMINOTRANSFERASE"/>
    <property type="match status" value="1"/>
</dbReference>
<dbReference type="InterPro" id="IPR015422">
    <property type="entry name" value="PyrdxlP-dep_Trfase_small"/>
</dbReference>
<dbReference type="InterPro" id="IPR015421">
    <property type="entry name" value="PyrdxlP-dep_Trfase_major"/>
</dbReference>
<organism evidence="8 9">
    <name type="scientific">Propionispira arboris</name>
    <dbReference type="NCBI Taxonomy" id="84035"/>
    <lineage>
        <taxon>Bacteria</taxon>
        <taxon>Bacillati</taxon>
        <taxon>Bacillota</taxon>
        <taxon>Negativicutes</taxon>
        <taxon>Selenomonadales</taxon>
        <taxon>Selenomonadaceae</taxon>
        <taxon>Propionispira</taxon>
    </lineage>
</organism>
<dbReference type="FunFam" id="3.40.640.10:FF:000033">
    <property type="entry name" value="Aspartate aminotransferase"/>
    <property type="match status" value="1"/>
</dbReference>
<dbReference type="SUPFAM" id="SSF53383">
    <property type="entry name" value="PLP-dependent transferases"/>
    <property type="match status" value="1"/>
</dbReference>
<proteinExistence type="inferred from homology"/>
<evidence type="ECO:0000256" key="1">
    <source>
        <dbReference type="ARBA" id="ARBA00001933"/>
    </source>
</evidence>
<evidence type="ECO:0000313" key="9">
    <source>
        <dbReference type="Proteomes" id="UP000199662"/>
    </source>
</evidence>
<evidence type="ECO:0000256" key="3">
    <source>
        <dbReference type="ARBA" id="ARBA00022576"/>
    </source>
</evidence>
<dbReference type="STRING" id="84035.SAMN05660742_11426"/>
<dbReference type="InterPro" id="IPR015424">
    <property type="entry name" value="PyrdxlP-dep_Trfase"/>
</dbReference>
<dbReference type="Gene3D" id="3.90.1150.10">
    <property type="entry name" value="Aspartate Aminotransferase, domain 1"/>
    <property type="match status" value="1"/>
</dbReference>
<keyword evidence="4 6" id="KW-0808">Transferase</keyword>
<keyword evidence="3 6" id="KW-0032">Aminotransferase</keyword>
<gene>
    <name evidence="8" type="ORF">SAMN05660742_11426</name>
</gene>
<dbReference type="GO" id="GO:0006520">
    <property type="term" value="P:amino acid metabolic process"/>
    <property type="evidence" value="ECO:0007669"/>
    <property type="project" value="InterPro"/>
</dbReference>
<dbReference type="PANTHER" id="PTHR46383:SF1">
    <property type="entry name" value="ASPARTATE AMINOTRANSFERASE"/>
    <property type="match status" value="1"/>
</dbReference>
<dbReference type="RefSeq" id="WP_091832760.1">
    <property type="nucleotide sequence ID" value="NZ_FNZK01000014.1"/>
</dbReference>
<protein>
    <recommendedName>
        <fullName evidence="6">Aminotransferase</fullName>
        <ecNumber evidence="6">2.6.1.-</ecNumber>
    </recommendedName>
</protein>
<dbReference type="InterPro" id="IPR004839">
    <property type="entry name" value="Aminotransferase_I/II_large"/>
</dbReference>
<evidence type="ECO:0000256" key="5">
    <source>
        <dbReference type="ARBA" id="ARBA00022898"/>
    </source>
</evidence>
<evidence type="ECO:0000256" key="4">
    <source>
        <dbReference type="ARBA" id="ARBA00022679"/>
    </source>
</evidence>
<dbReference type="EMBL" id="FNZK01000014">
    <property type="protein sequence ID" value="SEJ69877.1"/>
    <property type="molecule type" value="Genomic_DNA"/>
</dbReference>
<name>A0A1H7B0Z8_9FIRM</name>
<evidence type="ECO:0000259" key="7">
    <source>
        <dbReference type="Pfam" id="PF00155"/>
    </source>
</evidence>
<dbReference type="AlphaFoldDB" id="A0A1H7B0Z8"/>
<dbReference type="InterPro" id="IPR004838">
    <property type="entry name" value="NHTrfase_class1_PyrdxlP-BS"/>
</dbReference>
<dbReference type="PROSITE" id="PS00105">
    <property type="entry name" value="AA_TRANSFER_CLASS_1"/>
    <property type="match status" value="1"/>
</dbReference>
<dbReference type="InterPro" id="IPR050596">
    <property type="entry name" value="AspAT/PAT-like"/>
</dbReference>
<dbReference type="GO" id="GO:0008483">
    <property type="term" value="F:transaminase activity"/>
    <property type="evidence" value="ECO:0007669"/>
    <property type="project" value="UniProtKB-KW"/>
</dbReference>
<dbReference type="GO" id="GO:0030170">
    <property type="term" value="F:pyridoxal phosphate binding"/>
    <property type="evidence" value="ECO:0007669"/>
    <property type="project" value="InterPro"/>
</dbReference>
<feature type="domain" description="Aminotransferase class I/classII large" evidence="7">
    <location>
        <begin position="31"/>
        <end position="389"/>
    </location>
</feature>
<sequence length="402" mass="44315">MILSKKGLGIKPSPTLEIDTLAKKMKKQGIDVVSFGAGEPDFDTPDYIKKAAIEAIQSGFTKYTPASGTLELKQVICNKLKKDNDLEYVPANIVVSNGAKHSLLNAFQAICNPGDEIILFSPYWVSYPEIIKLAGAIPVIVNMDAKNNFKMHVKQIQAQITDKTKAILINSPNNPSGQVYERADLEKIATLAIEHDLFIISDEIYEKFLYEDYTHVSIASLNEKIKNNTILVNGVSKTYAMTGWRIGYTASNTAVAKIMSNIQSHETANPNSIAQKAAEAAISGDQSLIHEMITQFVSRRNYIVERIQSIQYLSCIVPNGAFYLMVNISQLIGKSIDGITILNADVFAKAMLEKVNVAVVPCTGFGVTGYIRLSYAIKLENIKIGLDRIEAFLQKVDDNEIV</sequence>
<comment type="similarity">
    <text evidence="2 6">Belongs to the class-I pyridoxal-phosphate-dependent aminotransferase family.</text>
</comment>
<dbReference type="CDD" id="cd00609">
    <property type="entry name" value="AAT_like"/>
    <property type="match status" value="1"/>
</dbReference>
<dbReference type="Pfam" id="PF00155">
    <property type="entry name" value="Aminotran_1_2"/>
    <property type="match status" value="1"/>
</dbReference>
<dbReference type="EC" id="2.6.1.-" evidence="6"/>
<comment type="cofactor">
    <cofactor evidence="1 6">
        <name>pyridoxal 5'-phosphate</name>
        <dbReference type="ChEBI" id="CHEBI:597326"/>
    </cofactor>
</comment>
<keyword evidence="9" id="KW-1185">Reference proteome</keyword>
<dbReference type="PRINTS" id="PR00753">
    <property type="entry name" value="ACCSYNTHASE"/>
</dbReference>
<evidence type="ECO:0000256" key="6">
    <source>
        <dbReference type="RuleBase" id="RU000481"/>
    </source>
</evidence>
<accession>A0A1H7B0Z8</accession>
<dbReference type="Gene3D" id="3.40.640.10">
    <property type="entry name" value="Type I PLP-dependent aspartate aminotransferase-like (Major domain)"/>
    <property type="match status" value="1"/>
</dbReference>
<dbReference type="Proteomes" id="UP000199662">
    <property type="component" value="Unassembled WGS sequence"/>
</dbReference>
<evidence type="ECO:0000256" key="2">
    <source>
        <dbReference type="ARBA" id="ARBA00007441"/>
    </source>
</evidence>